<dbReference type="Gene3D" id="3.30.1370.110">
    <property type="match status" value="1"/>
</dbReference>
<dbReference type="STRING" id="1097556.R4XAV0"/>
<dbReference type="InterPro" id="IPR013899">
    <property type="entry name" value="DUF1771"/>
</dbReference>
<protein>
    <submittedName>
        <fullName evidence="3">Smr domain protein</fullName>
    </submittedName>
</protein>
<keyword evidence="4" id="KW-1185">Reference proteome</keyword>
<dbReference type="PANTHER" id="PTHR47417:SF1">
    <property type="entry name" value="SMR DOMAIN-CONTAINING PROTEIN YPL199C"/>
    <property type="match status" value="1"/>
</dbReference>
<name>R4XAV0_TAPDE</name>
<dbReference type="OrthoDB" id="3231855at2759"/>
<dbReference type="SUPFAM" id="SSF160443">
    <property type="entry name" value="SMR domain-like"/>
    <property type="match status" value="1"/>
</dbReference>
<dbReference type="Proteomes" id="UP000013776">
    <property type="component" value="Unassembled WGS sequence"/>
</dbReference>
<organism evidence="3 4">
    <name type="scientific">Taphrina deformans (strain PYCC 5710 / ATCC 11124 / CBS 356.35 / IMI 108563 / JCM 9778 / NBRC 8474)</name>
    <name type="common">Peach leaf curl fungus</name>
    <name type="synonym">Lalaria deformans</name>
    <dbReference type="NCBI Taxonomy" id="1097556"/>
    <lineage>
        <taxon>Eukaryota</taxon>
        <taxon>Fungi</taxon>
        <taxon>Dikarya</taxon>
        <taxon>Ascomycota</taxon>
        <taxon>Taphrinomycotina</taxon>
        <taxon>Taphrinomycetes</taxon>
        <taxon>Taphrinales</taxon>
        <taxon>Taphrinaceae</taxon>
        <taxon>Taphrina</taxon>
    </lineage>
</organism>
<dbReference type="Pfam" id="PF01713">
    <property type="entry name" value="Smr"/>
    <property type="match status" value="1"/>
</dbReference>
<dbReference type="Pfam" id="PF08590">
    <property type="entry name" value="DUF1771"/>
    <property type="match status" value="1"/>
</dbReference>
<feature type="domain" description="Smr" evidence="2">
    <location>
        <begin position="102"/>
        <end position="177"/>
    </location>
</feature>
<accession>R4XAV0</accession>
<evidence type="ECO:0000313" key="3">
    <source>
        <dbReference type="EMBL" id="CCG82989.1"/>
    </source>
</evidence>
<gene>
    <name evidence="3" type="ORF">TAPDE_003128</name>
</gene>
<evidence type="ECO:0000259" key="2">
    <source>
        <dbReference type="PROSITE" id="PS50828"/>
    </source>
</evidence>
<dbReference type="InterPro" id="IPR002625">
    <property type="entry name" value="Smr_dom"/>
</dbReference>
<evidence type="ECO:0000313" key="4">
    <source>
        <dbReference type="Proteomes" id="UP000013776"/>
    </source>
</evidence>
<reference evidence="3 4" key="1">
    <citation type="journal article" date="2013" name="MBio">
        <title>Genome sequencing of the plant pathogen Taphrina deformans, the causal agent of peach leaf curl.</title>
        <authorList>
            <person name="Cisse O.H."/>
            <person name="Almeida J.M.G.C.F."/>
            <person name="Fonseca A."/>
            <person name="Kumar A.A."/>
            <person name="Salojaervi J."/>
            <person name="Overmyer K."/>
            <person name="Hauser P.M."/>
            <person name="Pagni M."/>
        </authorList>
    </citation>
    <scope>NUCLEOTIDE SEQUENCE [LARGE SCALE GENOMIC DNA]</scope>
    <source>
        <strain evidence="4">PYCC 5710 / ATCC 11124 / CBS 356.35 / IMI 108563 / JCM 9778 / NBRC 8474</strain>
    </source>
</reference>
<proteinExistence type="predicted"/>
<dbReference type="SMART" id="SM01162">
    <property type="entry name" value="DUF1771"/>
    <property type="match status" value="1"/>
</dbReference>
<dbReference type="eggNOG" id="KOG2401">
    <property type="taxonomic scope" value="Eukaryota"/>
</dbReference>
<dbReference type="EMBL" id="CAHR02000116">
    <property type="protein sequence ID" value="CCG82989.1"/>
    <property type="molecule type" value="Genomic_DNA"/>
</dbReference>
<dbReference type="VEuPathDB" id="FungiDB:TAPDE_003128"/>
<feature type="compositionally biased region" description="Low complexity" evidence="1">
    <location>
        <begin position="197"/>
        <end position="209"/>
    </location>
</feature>
<comment type="caution">
    <text evidence="3">The sequence shown here is derived from an EMBL/GenBank/DDBJ whole genome shotgun (WGS) entry which is preliminary data.</text>
</comment>
<feature type="compositionally biased region" description="Low complexity" evidence="1">
    <location>
        <begin position="218"/>
        <end position="236"/>
    </location>
</feature>
<evidence type="ECO:0000256" key="1">
    <source>
        <dbReference type="SAM" id="MobiDB-lite"/>
    </source>
</evidence>
<dbReference type="InterPro" id="IPR036063">
    <property type="entry name" value="Smr_dom_sf"/>
</dbReference>
<dbReference type="SMART" id="SM00463">
    <property type="entry name" value="SMR"/>
    <property type="match status" value="1"/>
</dbReference>
<feature type="region of interest" description="Disordered" evidence="1">
    <location>
        <begin position="187"/>
        <end position="236"/>
    </location>
</feature>
<sequence length="261" mass="29448">MSAFGSVGVPRSVASFSDRARASNHADDAEYERLRGIAQHEASLRGQCFEASKRAYELGNGQLAHEKSEEGKRHGANMEKANQDAAIYVFRANNASCKEDELDLHGLHVEEAKYYTEQRIIACKQRRNNHLHIIVGKGIHSVDHVQKLKPAIEDLCQKHNFKYTTEHNEGRIYVEFPSDGQTGFLAPGSAGQYAGVQQPQQAYHPQNQPSYAMQNNPQTGGQQQYQQQQQGQQAGWEQYNTPANRKQALNILKRIYYSCCR</sequence>
<dbReference type="AlphaFoldDB" id="R4XAV0"/>
<dbReference type="PANTHER" id="PTHR47417">
    <property type="entry name" value="SMR DOMAIN-CONTAINING PROTEIN YPL199C"/>
    <property type="match status" value="1"/>
</dbReference>
<dbReference type="InterPro" id="IPR053020">
    <property type="entry name" value="Smr_domain_protein"/>
</dbReference>
<dbReference type="PROSITE" id="PS50828">
    <property type="entry name" value="SMR"/>
    <property type="match status" value="1"/>
</dbReference>